<dbReference type="OrthoDB" id="3048815at2759"/>
<proteinExistence type="predicted"/>
<protein>
    <recommendedName>
        <fullName evidence="2">NGN domain-containing protein</fullName>
    </recommendedName>
</protein>
<dbReference type="InterPro" id="IPR036735">
    <property type="entry name" value="NGN_dom_sf"/>
</dbReference>
<feature type="compositionally biased region" description="Acidic residues" evidence="1">
    <location>
        <begin position="15"/>
        <end position="31"/>
    </location>
</feature>
<dbReference type="GO" id="GO:0006357">
    <property type="term" value="P:regulation of transcription by RNA polymerase II"/>
    <property type="evidence" value="ECO:0007669"/>
    <property type="project" value="InterPro"/>
</dbReference>
<dbReference type="GO" id="GO:0003729">
    <property type="term" value="F:mRNA binding"/>
    <property type="evidence" value="ECO:0007669"/>
    <property type="project" value="TreeGrafter"/>
</dbReference>
<evidence type="ECO:0000259" key="2">
    <source>
        <dbReference type="Pfam" id="PF03439"/>
    </source>
</evidence>
<dbReference type="Pfam" id="PF03439">
    <property type="entry name" value="Spt5-NGN"/>
    <property type="match status" value="1"/>
</dbReference>
<sequence length="217" mass="24665">EVLQFLDIEAAASDGENEESPDLDLDDLFGDDEIEPIPGDPRSIHQLLLNESLRPSDDEPFWTNFLARAKAHDEEERSSKKFLWVVVVKPGYEEHTVFRIYKRLVDARFPSHLRAPCVFGWTSLPGRVFFDASSKDIVCDICHGLPNVFPSKISIISVDPHSFFKIPDTYRPRPGGWVRLTKGLYKGDIAFVTRTSLSLLIDVLVVPRVSYEPSHKK</sequence>
<reference evidence="3 4" key="1">
    <citation type="submission" date="2014-04" db="EMBL/GenBank/DDBJ databases">
        <authorList>
            <consortium name="DOE Joint Genome Institute"/>
            <person name="Kuo A."/>
            <person name="Kohler A."/>
            <person name="Nagy L.G."/>
            <person name="Floudas D."/>
            <person name="Copeland A."/>
            <person name="Barry K.W."/>
            <person name="Cichocki N."/>
            <person name="Veneault-Fourrey C."/>
            <person name="LaButti K."/>
            <person name="Lindquist E.A."/>
            <person name="Lipzen A."/>
            <person name="Lundell T."/>
            <person name="Morin E."/>
            <person name="Murat C."/>
            <person name="Sun H."/>
            <person name="Tunlid A."/>
            <person name="Henrissat B."/>
            <person name="Grigoriev I.V."/>
            <person name="Hibbett D.S."/>
            <person name="Martin F."/>
            <person name="Nordberg H.P."/>
            <person name="Cantor M.N."/>
            <person name="Hua S.X."/>
        </authorList>
    </citation>
    <scope>NUCLEOTIDE SEQUENCE [LARGE SCALE GENOMIC DNA]</scope>
    <source>
        <strain evidence="3 4">LaAM-08-1</strain>
    </source>
</reference>
<dbReference type="InterPro" id="IPR005100">
    <property type="entry name" value="NGN-domain"/>
</dbReference>
<dbReference type="PANTHER" id="PTHR11125">
    <property type="entry name" value="SUPPRESSOR OF TY 5"/>
    <property type="match status" value="1"/>
</dbReference>
<dbReference type="Gene3D" id="3.30.70.940">
    <property type="entry name" value="NusG, N-terminal domain"/>
    <property type="match status" value="1"/>
</dbReference>
<dbReference type="PANTHER" id="PTHR11125:SF7">
    <property type="entry name" value="TRANSCRIPTION ELONGATION FACTOR SPT5"/>
    <property type="match status" value="1"/>
</dbReference>
<evidence type="ECO:0000313" key="4">
    <source>
        <dbReference type="Proteomes" id="UP000054477"/>
    </source>
</evidence>
<accession>A0A0C9X565</accession>
<dbReference type="GO" id="GO:0032784">
    <property type="term" value="P:regulation of DNA-templated transcription elongation"/>
    <property type="evidence" value="ECO:0007669"/>
    <property type="project" value="InterPro"/>
</dbReference>
<feature type="region of interest" description="Disordered" evidence="1">
    <location>
        <begin position="1"/>
        <end position="31"/>
    </location>
</feature>
<keyword evidence="4" id="KW-1185">Reference proteome</keyword>
<feature type="non-terminal residue" evidence="3">
    <location>
        <position position="1"/>
    </location>
</feature>
<dbReference type="GO" id="GO:0032044">
    <property type="term" value="C:DSIF complex"/>
    <property type="evidence" value="ECO:0007669"/>
    <property type="project" value="TreeGrafter"/>
</dbReference>
<evidence type="ECO:0000313" key="3">
    <source>
        <dbReference type="EMBL" id="KIK00166.1"/>
    </source>
</evidence>
<dbReference type="Proteomes" id="UP000054477">
    <property type="component" value="Unassembled WGS sequence"/>
</dbReference>
<feature type="domain" description="NGN" evidence="2">
    <location>
        <begin position="83"/>
        <end position="158"/>
    </location>
</feature>
<organism evidence="3 4">
    <name type="scientific">Laccaria amethystina LaAM-08-1</name>
    <dbReference type="NCBI Taxonomy" id="1095629"/>
    <lineage>
        <taxon>Eukaryota</taxon>
        <taxon>Fungi</taxon>
        <taxon>Dikarya</taxon>
        <taxon>Basidiomycota</taxon>
        <taxon>Agaricomycotina</taxon>
        <taxon>Agaricomycetes</taxon>
        <taxon>Agaricomycetidae</taxon>
        <taxon>Agaricales</taxon>
        <taxon>Agaricineae</taxon>
        <taxon>Hydnangiaceae</taxon>
        <taxon>Laccaria</taxon>
    </lineage>
</organism>
<name>A0A0C9X565_9AGAR</name>
<dbReference type="EMBL" id="KN838631">
    <property type="protein sequence ID" value="KIK00166.1"/>
    <property type="molecule type" value="Genomic_DNA"/>
</dbReference>
<feature type="non-terminal residue" evidence="3">
    <location>
        <position position="217"/>
    </location>
</feature>
<dbReference type="HOGENOM" id="CLU_110965_0_0_1"/>
<dbReference type="AlphaFoldDB" id="A0A0C9X565"/>
<evidence type="ECO:0000256" key="1">
    <source>
        <dbReference type="SAM" id="MobiDB-lite"/>
    </source>
</evidence>
<dbReference type="GO" id="GO:0006368">
    <property type="term" value="P:transcription elongation by RNA polymerase II"/>
    <property type="evidence" value="ECO:0007669"/>
    <property type="project" value="TreeGrafter"/>
</dbReference>
<reference evidence="4" key="2">
    <citation type="submission" date="2015-01" db="EMBL/GenBank/DDBJ databases">
        <title>Evolutionary Origins and Diversification of the Mycorrhizal Mutualists.</title>
        <authorList>
            <consortium name="DOE Joint Genome Institute"/>
            <consortium name="Mycorrhizal Genomics Consortium"/>
            <person name="Kohler A."/>
            <person name="Kuo A."/>
            <person name="Nagy L.G."/>
            <person name="Floudas D."/>
            <person name="Copeland A."/>
            <person name="Barry K.W."/>
            <person name="Cichocki N."/>
            <person name="Veneault-Fourrey C."/>
            <person name="LaButti K."/>
            <person name="Lindquist E.A."/>
            <person name="Lipzen A."/>
            <person name="Lundell T."/>
            <person name="Morin E."/>
            <person name="Murat C."/>
            <person name="Riley R."/>
            <person name="Ohm R."/>
            <person name="Sun H."/>
            <person name="Tunlid A."/>
            <person name="Henrissat B."/>
            <person name="Grigoriev I.V."/>
            <person name="Hibbett D.S."/>
            <person name="Martin F."/>
        </authorList>
    </citation>
    <scope>NUCLEOTIDE SEQUENCE [LARGE SCALE GENOMIC DNA]</scope>
    <source>
        <strain evidence="4">LaAM-08-1</strain>
    </source>
</reference>
<dbReference type="STRING" id="1095629.A0A0C9X565"/>
<gene>
    <name evidence="3" type="ORF">K443DRAFT_42589</name>
</gene>
<dbReference type="InterPro" id="IPR039659">
    <property type="entry name" value="SPT5"/>
</dbReference>